<gene>
    <name evidence="2" type="ORF">DZC72_15030</name>
</gene>
<keyword evidence="1" id="KW-0812">Transmembrane</keyword>
<sequence>MGFKQKALLYNFFAFAAVFLLLRFGLPYVLAINPLYVSLVSAVLAMILAPKFAVARVDGSEKLMMKWIFFKGFKEL</sequence>
<dbReference type="OrthoDB" id="1179771at2"/>
<comment type="caution">
    <text evidence="2">The sequence shown here is derived from an EMBL/GenBank/DDBJ whole genome shotgun (WGS) entry which is preliminary data.</text>
</comment>
<keyword evidence="1" id="KW-0472">Membrane</keyword>
<dbReference type="AlphaFoldDB" id="A0A426RJ20"/>
<reference evidence="3" key="2">
    <citation type="submission" date="2018-12" db="EMBL/GenBank/DDBJ databases">
        <title>Maribacter lutimaris sp. nov., isolated from marine sediment.</title>
        <authorList>
            <person name="Kim K.K."/>
        </authorList>
    </citation>
    <scope>NUCLEOTIDE SEQUENCE [LARGE SCALE GENOMIC DNA]</scope>
    <source>
        <strain evidence="3">PoM-212</strain>
    </source>
</reference>
<dbReference type="EMBL" id="QUSX01000002">
    <property type="protein sequence ID" value="RRQ48963.1"/>
    <property type="molecule type" value="Genomic_DNA"/>
</dbReference>
<evidence type="ECO:0000313" key="3">
    <source>
        <dbReference type="Proteomes" id="UP000286990"/>
    </source>
</evidence>
<evidence type="ECO:0000313" key="2">
    <source>
        <dbReference type="EMBL" id="RRQ48963.1"/>
    </source>
</evidence>
<evidence type="ECO:0000256" key="1">
    <source>
        <dbReference type="SAM" id="Phobius"/>
    </source>
</evidence>
<feature type="transmembrane region" description="Helical" evidence="1">
    <location>
        <begin position="7"/>
        <end position="29"/>
    </location>
</feature>
<proteinExistence type="predicted"/>
<accession>A0A426RJ20</accession>
<reference evidence="3" key="1">
    <citation type="submission" date="2018-08" db="EMBL/GenBank/DDBJ databases">
        <authorList>
            <person name="Khan S.A."/>
            <person name="J S.E."/>
        </authorList>
    </citation>
    <scope>NUCLEOTIDE SEQUENCE [LARGE SCALE GENOMIC DNA]</scope>
    <source>
        <strain evidence="3">PoM-212</strain>
    </source>
</reference>
<feature type="transmembrane region" description="Helical" evidence="1">
    <location>
        <begin position="35"/>
        <end position="54"/>
    </location>
</feature>
<organism evidence="2 3">
    <name type="scientific">Maribacter algicola</name>
    <dbReference type="NCBI Taxonomy" id="2498892"/>
    <lineage>
        <taxon>Bacteria</taxon>
        <taxon>Pseudomonadati</taxon>
        <taxon>Bacteroidota</taxon>
        <taxon>Flavobacteriia</taxon>
        <taxon>Flavobacteriales</taxon>
        <taxon>Flavobacteriaceae</taxon>
        <taxon>Maribacter</taxon>
    </lineage>
</organism>
<dbReference type="Proteomes" id="UP000286990">
    <property type="component" value="Unassembled WGS sequence"/>
</dbReference>
<protein>
    <submittedName>
        <fullName evidence="2">Uncharacterized protein</fullName>
    </submittedName>
</protein>
<keyword evidence="1" id="KW-1133">Transmembrane helix</keyword>
<keyword evidence="3" id="KW-1185">Reference proteome</keyword>
<name>A0A426RJ20_9FLAO</name>